<dbReference type="RefSeq" id="XP_049178409.1">
    <property type="nucleotide sequence ID" value="XM_049325994.1"/>
</dbReference>
<evidence type="ECO:0000256" key="6">
    <source>
        <dbReference type="ARBA" id="ARBA00022842"/>
    </source>
</evidence>
<dbReference type="AlphaFoldDB" id="A0AAI9WW50"/>
<name>A0AAI9WW50_9ASCO</name>
<dbReference type="GO" id="GO:0004427">
    <property type="term" value="F:inorganic diphosphate phosphatase activity"/>
    <property type="evidence" value="ECO:0007669"/>
    <property type="project" value="UniProtKB-EC"/>
</dbReference>
<dbReference type="GO" id="GO:0005737">
    <property type="term" value="C:cytoplasm"/>
    <property type="evidence" value="ECO:0007669"/>
    <property type="project" value="InterPro"/>
</dbReference>
<dbReference type="SUPFAM" id="SSF50324">
    <property type="entry name" value="Inorganic pyrophosphatase"/>
    <property type="match status" value="1"/>
</dbReference>
<accession>A0AAI9WW50</accession>
<dbReference type="EC" id="3.6.1.1" evidence="3"/>
<feature type="compositionally biased region" description="Polar residues" evidence="8">
    <location>
        <begin position="342"/>
        <end position="354"/>
    </location>
</feature>
<evidence type="ECO:0000256" key="2">
    <source>
        <dbReference type="ARBA" id="ARBA00006220"/>
    </source>
</evidence>
<organism evidence="9 10">
    <name type="scientific">Candida oxycetoniae</name>
    <dbReference type="NCBI Taxonomy" id="497107"/>
    <lineage>
        <taxon>Eukaryota</taxon>
        <taxon>Fungi</taxon>
        <taxon>Dikarya</taxon>
        <taxon>Ascomycota</taxon>
        <taxon>Saccharomycotina</taxon>
        <taxon>Pichiomycetes</taxon>
        <taxon>Debaryomycetaceae</taxon>
        <taxon>Candida/Lodderomyces clade</taxon>
        <taxon>Candida</taxon>
    </lineage>
</organism>
<protein>
    <recommendedName>
        <fullName evidence="3">inorganic diphosphatase</fullName>
        <ecNumber evidence="3">3.6.1.1</ecNumber>
    </recommendedName>
    <alternativeName>
        <fullName evidence="7">Pyrophosphate phospho-hydrolase</fullName>
    </alternativeName>
</protein>
<feature type="region of interest" description="Disordered" evidence="8">
    <location>
        <begin position="334"/>
        <end position="354"/>
    </location>
</feature>
<comment type="caution">
    <text evidence="9">The sequence shown here is derived from an EMBL/GenBank/DDBJ whole genome shotgun (WGS) entry which is preliminary data.</text>
</comment>
<evidence type="ECO:0000256" key="8">
    <source>
        <dbReference type="SAM" id="MobiDB-lite"/>
    </source>
</evidence>
<dbReference type="InterPro" id="IPR008162">
    <property type="entry name" value="Pyrophosphatase"/>
</dbReference>
<evidence type="ECO:0000256" key="5">
    <source>
        <dbReference type="ARBA" id="ARBA00022801"/>
    </source>
</evidence>
<evidence type="ECO:0000313" key="10">
    <source>
        <dbReference type="Proteomes" id="UP001202479"/>
    </source>
</evidence>
<dbReference type="Pfam" id="PF00719">
    <property type="entry name" value="Pyrophosphatase"/>
    <property type="match status" value="1"/>
</dbReference>
<dbReference type="GO" id="GO:0006796">
    <property type="term" value="P:phosphate-containing compound metabolic process"/>
    <property type="evidence" value="ECO:0007669"/>
    <property type="project" value="InterPro"/>
</dbReference>
<evidence type="ECO:0000313" key="9">
    <source>
        <dbReference type="EMBL" id="KAI3402662.1"/>
    </source>
</evidence>
<dbReference type="Gene3D" id="3.90.80.10">
    <property type="entry name" value="Inorganic pyrophosphatase"/>
    <property type="match status" value="1"/>
</dbReference>
<evidence type="ECO:0000256" key="1">
    <source>
        <dbReference type="ARBA" id="ARBA00001946"/>
    </source>
</evidence>
<evidence type="ECO:0000256" key="7">
    <source>
        <dbReference type="ARBA" id="ARBA00032535"/>
    </source>
</evidence>
<keyword evidence="6" id="KW-0460">Magnesium</keyword>
<sequence>MSVFFKRVMSKSTNLSTQAAAAGKAVGTTAMGVAPTRLVLINQHLQFSRTSSNQVTIKTGKSAPLVIPTNQGTKYTSNYANYATTNDGKIISYFHDIRLDLDPQEMEANFICEIPRWSNAKFEIARNSPGNPIVQDIKKDKVRFVKNLFPYHGYIHNYGAFPQTWEDPTEAHHGLYGDNDPLDVCEIGSNILNTGDVKRVKILGSIALIDDGELDWKIIVIDTADELANHISDIDDLYNKCPGLLEATKQWFKDYKLADEKPENKFAFDGKYLGAKDTIKVVQECHESWKKLINGERSKSKNGVVKNMPAIINTTISGTPGFVEEFEVKLDNPAQPDAVIPSDNNKSYYFKSQK</sequence>
<dbReference type="GeneID" id="73382158"/>
<dbReference type="GO" id="GO:0000287">
    <property type="term" value="F:magnesium ion binding"/>
    <property type="evidence" value="ECO:0007669"/>
    <property type="project" value="InterPro"/>
</dbReference>
<keyword evidence="5" id="KW-0378">Hydrolase</keyword>
<comment type="similarity">
    <text evidence="2">Belongs to the PPase family.</text>
</comment>
<dbReference type="EMBL" id="JAHUZD010000142">
    <property type="protein sequence ID" value="KAI3402662.1"/>
    <property type="molecule type" value="Genomic_DNA"/>
</dbReference>
<dbReference type="Proteomes" id="UP001202479">
    <property type="component" value="Unassembled WGS sequence"/>
</dbReference>
<dbReference type="InterPro" id="IPR036649">
    <property type="entry name" value="Pyrophosphatase_sf"/>
</dbReference>
<proteinExistence type="inferred from homology"/>
<keyword evidence="4" id="KW-0479">Metal-binding</keyword>
<dbReference type="CDD" id="cd00412">
    <property type="entry name" value="pyrophosphatase"/>
    <property type="match status" value="1"/>
</dbReference>
<evidence type="ECO:0000256" key="3">
    <source>
        <dbReference type="ARBA" id="ARBA00012146"/>
    </source>
</evidence>
<keyword evidence="10" id="KW-1185">Reference proteome</keyword>
<comment type="cofactor">
    <cofactor evidence="1">
        <name>Mg(2+)</name>
        <dbReference type="ChEBI" id="CHEBI:18420"/>
    </cofactor>
</comment>
<dbReference type="PANTHER" id="PTHR10286">
    <property type="entry name" value="INORGANIC PYROPHOSPHATASE"/>
    <property type="match status" value="1"/>
</dbReference>
<dbReference type="FunFam" id="3.90.80.10:FF:000007">
    <property type="entry name" value="Inorganic pyrophosphatase, mitochondrial"/>
    <property type="match status" value="1"/>
</dbReference>
<gene>
    <name evidence="9" type="ORF">KGF56_004543</name>
</gene>
<evidence type="ECO:0000256" key="4">
    <source>
        <dbReference type="ARBA" id="ARBA00022723"/>
    </source>
</evidence>
<reference evidence="9" key="1">
    <citation type="journal article" date="2022" name="DNA Res.">
        <title>Genome analysis of five recently described species of the CUG-Ser clade uncovers Candida theae as a new hybrid lineage with pathogenic potential in the Candida parapsilosis species complex.</title>
        <authorList>
            <person name="Mixao V."/>
            <person name="Del Olmo V."/>
            <person name="Hegedusova E."/>
            <person name="Saus E."/>
            <person name="Pryszcz L."/>
            <person name="Cillingova A."/>
            <person name="Nosek J."/>
            <person name="Gabaldon T."/>
        </authorList>
    </citation>
    <scope>NUCLEOTIDE SEQUENCE</scope>
    <source>
        <strain evidence="9">CBS 10844</strain>
    </source>
</reference>
<dbReference type="PROSITE" id="PS00387">
    <property type="entry name" value="PPASE"/>
    <property type="match status" value="1"/>
</dbReference>